<sequence length="322" mass="35355">MLKTAIIVSVIGIGLYYFFIPFATGSCEYYGKERLDGKTVIVTGANTGIGKTAAADLAQRGARVICACRSMERCNAAVADIKRETNNVQVVAAKLDLGSMKSIREFAQMFKNTEKRLDILINNAGIGCRNVDKKTEDGFEDRMGVNHLGHFLLTNLLLDMLKQSQPSRIVCLTSLIHWTTTDLDFDNLANHTSTSSCDNYSRSKIANILFVLELSKRLKGTGVTANAVHPGLVQTETLRSARESEGFLATSYTKFMEVVFLLVGNDARRGAQTTVYAAVDPSLENVSGQFLARCKIDTPSPYARDEAVAKKLYDMSLKLVNL</sequence>
<dbReference type="GeneID" id="6754861"/>
<protein>
    <recommendedName>
        <fullName evidence="5">Retinol dehydrogenase 13</fullName>
    </recommendedName>
</protein>
<dbReference type="PROSITE" id="PS51257">
    <property type="entry name" value="PROKAR_LIPOPROTEIN"/>
    <property type="match status" value="1"/>
</dbReference>
<dbReference type="eggNOG" id="KOG1208">
    <property type="taxonomic scope" value="Eukaryota"/>
</dbReference>
<dbReference type="OMA" id="RRCEDET"/>
<dbReference type="KEGG" id="tad:TRIADDRAFT_26230"/>
<dbReference type="PhylomeDB" id="B3RZ14"/>
<dbReference type="OrthoDB" id="191139at2759"/>
<dbReference type="GO" id="GO:0016491">
    <property type="term" value="F:oxidoreductase activity"/>
    <property type="evidence" value="ECO:0007669"/>
    <property type="project" value="UniProtKB-KW"/>
</dbReference>
<dbReference type="SUPFAM" id="SSF51735">
    <property type="entry name" value="NAD(P)-binding Rossmann-fold domains"/>
    <property type="match status" value="1"/>
</dbReference>
<dbReference type="PRINTS" id="PR00081">
    <property type="entry name" value="GDHRDH"/>
</dbReference>
<keyword evidence="1" id="KW-0560">Oxidoreductase</keyword>
<proteinExistence type="predicted"/>
<evidence type="ECO:0000256" key="1">
    <source>
        <dbReference type="ARBA" id="ARBA00023002"/>
    </source>
</evidence>
<dbReference type="Gene3D" id="3.40.50.720">
    <property type="entry name" value="NAD(P)-binding Rossmann-like Domain"/>
    <property type="match status" value="1"/>
</dbReference>
<dbReference type="CTD" id="6754861"/>
<feature type="transmembrane region" description="Helical" evidence="2">
    <location>
        <begin position="6"/>
        <end position="24"/>
    </location>
</feature>
<gene>
    <name evidence="3" type="ORF">TRIADDRAFT_26230</name>
</gene>
<dbReference type="STRING" id="10228.B3RZ14"/>
<evidence type="ECO:0000256" key="2">
    <source>
        <dbReference type="SAM" id="Phobius"/>
    </source>
</evidence>
<evidence type="ECO:0000313" key="3">
    <source>
        <dbReference type="EMBL" id="EDV23764.1"/>
    </source>
</evidence>
<keyword evidence="2" id="KW-0812">Transmembrane</keyword>
<evidence type="ECO:0000313" key="4">
    <source>
        <dbReference type="Proteomes" id="UP000009022"/>
    </source>
</evidence>
<dbReference type="PANTHER" id="PTHR43157:SF31">
    <property type="entry name" value="PHOSPHATIDYLINOSITOL-GLYCAN BIOSYNTHESIS CLASS F PROTEIN"/>
    <property type="match status" value="1"/>
</dbReference>
<dbReference type="InterPro" id="IPR036291">
    <property type="entry name" value="NAD(P)-bd_dom_sf"/>
</dbReference>
<organism evidence="3 4">
    <name type="scientific">Trichoplax adhaerens</name>
    <name type="common">Trichoplax reptans</name>
    <dbReference type="NCBI Taxonomy" id="10228"/>
    <lineage>
        <taxon>Eukaryota</taxon>
        <taxon>Metazoa</taxon>
        <taxon>Placozoa</taxon>
        <taxon>Uniplacotomia</taxon>
        <taxon>Trichoplacea</taxon>
        <taxon>Trichoplacidae</taxon>
        <taxon>Trichoplax</taxon>
    </lineage>
</organism>
<name>B3RZ14_TRIAD</name>
<keyword evidence="2" id="KW-1133">Transmembrane helix</keyword>
<dbReference type="EMBL" id="DS985246">
    <property type="protein sequence ID" value="EDV23764.1"/>
    <property type="molecule type" value="Genomic_DNA"/>
</dbReference>
<dbReference type="Pfam" id="PF00106">
    <property type="entry name" value="adh_short"/>
    <property type="match status" value="1"/>
</dbReference>
<dbReference type="InterPro" id="IPR002347">
    <property type="entry name" value="SDR_fam"/>
</dbReference>
<keyword evidence="4" id="KW-1185">Reference proteome</keyword>
<dbReference type="RefSeq" id="XP_002113290.1">
    <property type="nucleotide sequence ID" value="XM_002113254.1"/>
</dbReference>
<accession>B3RZ14</accession>
<dbReference type="PANTHER" id="PTHR43157">
    <property type="entry name" value="PHOSPHATIDYLINOSITOL-GLYCAN BIOSYNTHESIS CLASS F PROTEIN-RELATED"/>
    <property type="match status" value="1"/>
</dbReference>
<evidence type="ECO:0008006" key="5">
    <source>
        <dbReference type="Google" id="ProtNLM"/>
    </source>
</evidence>
<dbReference type="HOGENOM" id="CLU_010194_44_5_1"/>
<dbReference type="InParanoid" id="B3RZ14"/>
<dbReference type="Proteomes" id="UP000009022">
    <property type="component" value="Unassembled WGS sequence"/>
</dbReference>
<reference evidence="3 4" key="1">
    <citation type="journal article" date="2008" name="Nature">
        <title>The Trichoplax genome and the nature of placozoans.</title>
        <authorList>
            <person name="Srivastava M."/>
            <person name="Begovic E."/>
            <person name="Chapman J."/>
            <person name="Putnam N.H."/>
            <person name="Hellsten U."/>
            <person name="Kawashima T."/>
            <person name="Kuo A."/>
            <person name="Mitros T."/>
            <person name="Salamov A."/>
            <person name="Carpenter M.L."/>
            <person name="Signorovitch A.Y."/>
            <person name="Moreno M.A."/>
            <person name="Kamm K."/>
            <person name="Grimwood J."/>
            <person name="Schmutz J."/>
            <person name="Shapiro H."/>
            <person name="Grigoriev I.V."/>
            <person name="Buss L.W."/>
            <person name="Schierwater B."/>
            <person name="Dellaporta S.L."/>
            <person name="Rokhsar D.S."/>
        </authorList>
    </citation>
    <scope>NUCLEOTIDE SEQUENCE [LARGE SCALE GENOMIC DNA]</scope>
    <source>
        <strain evidence="3 4">Grell-BS-1999</strain>
    </source>
</reference>
<keyword evidence="2" id="KW-0472">Membrane</keyword>
<dbReference type="AlphaFoldDB" id="B3RZ14"/>